<dbReference type="SUPFAM" id="SSF52777">
    <property type="entry name" value="CoA-dependent acyltransferases"/>
    <property type="match status" value="2"/>
</dbReference>
<reference evidence="1" key="1">
    <citation type="submission" date="2024-07" db="EMBL/GenBank/DDBJ databases">
        <authorList>
            <person name="Yu S.T."/>
        </authorList>
    </citation>
    <scope>NUCLEOTIDE SEQUENCE</scope>
    <source>
        <strain evidence="1">R28</strain>
    </source>
</reference>
<proteinExistence type="predicted"/>
<protein>
    <recommendedName>
        <fullName evidence="2">Condensation domain-containing protein</fullName>
    </recommendedName>
</protein>
<gene>
    <name evidence="1" type="ORF">AB5J49_46875</name>
</gene>
<name>A0AB39QDB1_9ACTN</name>
<organism evidence="1">
    <name type="scientific">Streptomyces sp. R28</name>
    <dbReference type="NCBI Taxonomy" id="3238628"/>
    <lineage>
        <taxon>Bacteria</taxon>
        <taxon>Bacillati</taxon>
        <taxon>Actinomycetota</taxon>
        <taxon>Actinomycetes</taxon>
        <taxon>Kitasatosporales</taxon>
        <taxon>Streptomycetaceae</taxon>
        <taxon>Streptomyces</taxon>
    </lineage>
</organism>
<evidence type="ECO:0008006" key="2">
    <source>
        <dbReference type="Google" id="ProtNLM"/>
    </source>
</evidence>
<dbReference type="Gene3D" id="3.30.559.30">
    <property type="entry name" value="Nonribosomal peptide synthetase, condensation domain"/>
    <property type="match status" value="1"/>
</dbReference>
<dbReference type="RefSeq" id="WP_369174962.1">
    <property type="nucleotide sequence ID" value="NZ_CP163439.1"/>
</dbReference>
<sequence length="429" mass="46842">MKVENDAFCELTLHGPETGPFPLTWGQGNMWESIVALGSRSSRLNISWTFAVKNGVRVPDALTRIRNCLAQFDIFRVSFDEQRVEQTFKEKADVRVYVSEAPTAAIRENPFAFDETPIRLELLHAGGLVTHTSVVLSHLAFDGGACRPLTGILRDAIEGHGVPAQGMQTEELIGYERSAAGVRRSNAVIGGWVSAATRLPPGRGLLSTTAGADSVISIRSRATSIASQTLSLRIGASASSVILAALARVVRQDFYSGLSAMPLVCNNRMQPGLSEFIGQTLGNGLFILPERVDAEFSSYVRNAYSRALGAYRRARYDCFEWRNVLTDLSAKGLATDLSYYFNDVRAERDPWAGLENQMSELRAGVTRPTSIETVEWRGMSDATCFASLDSIDQDCLLTLVCDDSQISESDAVGVLETLEDLLVKEALKS</sequence>
<accession>A0AB39QDB1</accession>
<dbReference type="EMBL" id="CP163439">
    <property type="protein sequence ID" value="XDQ40256.1"/>
    <property type="molecule type" value="Genomic_DNA"/>
</dbReference>
<evidence type="ECO:0000313" key="1">
    <source>
        <dbReference type="EMBL" id="XDQ40256.1"/>
    </source>
</evidence>
<dbReference type="Gene3D" id="3.30.559.10">
    <property type="entry name" value="Chloramphenicol acetyltransferase-like domain"/>
    <property type="match status" value="1"/>
</dbReference>
<dbReference type="AlphaFoldDB" id="A0AB39QDB1"/>
<dbReference type="InterPro" id="IPR023213">
    <property type="entry name" value="CAT-like_dom_sf"/>
</dbReference>